<name>A0A392SGR7_9FABA</name>
<feature type="compositionally biased region" description="Basic and acidic residues" evidence="1">
    <location>
        <begin position="58"/>
        <end position="67"/>
    </location>
</feature>
<dbReference type="EMBL" id="LXQA010375086">
    <property type="protein sequence ID" value="MCI47652.1"/>
    <property type="molecule type" value="Genomic_DNA"/>
</dbReference>
<dbReference type="Proteomes" id="UP000265520">
    <property type="component" value="Unassembled WGS sequence"/>
</dbReference>
<evidence type="ECO:0000313" key="3">
    <source>
        <dbReference type="Proteomes" id="UP000265520"/>
    </source>
</evidence>
<comment type="caution">
    <text evidence="2">The sequence shown here is derived from an EMBL/GenBank/DDBJ whole genome shotgun (WGS) entry which is preliminary data.</text>
</comment>
<accession>A0A392SGR7</accession>
<protein>
    <submittedName>
        <fullName evidence="2">Uncharacterized protein</fullName>
    </submittedName>
</protein>
<reference evidence="2 3" key="1">
    <citation type="journal article" date="2018" name="Front. Plant Sci.">
        <title>Red Clover (Trifolium pratense) and Zigzag Clover (T. medium) - A Picture of Genomic Similarities and Differences.</title>
        <authorList>
            <person name="Dluhosova J."/>
            <person name="Istvanek J."/>
            <person name="Nedelnik J."/>
            <person name="Repkova J."/>
        </authorList>
    </citation>
    <scope>NUCLEOTIDE SEQUENCE [LARGE SCALE GENOMIC DNA]</scope>
    <source>
        <strain evidence="3">cv. 10/8</strain>
        <tissue evidence="2">Leaf</tissue>
    </source>
</reference>
<feature type="non-terminal residue" evidence="2">
    <location>
        <position position="1"/>
    </location>
</feature>
<dbReference type="AlphaFoldDB" id="A0A392SGR7"/>
<organism evidence="2 3">
    <name type="scientific">Trifolium medium</name>
    <dbReference type="NCBI Taxonomy" id="97028"/>
    <lineage>
        <taxon>Eukaryota</taxon>
        <taxon>Viridiplantae</taxon>
        <taxon>Streptophyta</taxon>
        <taxon>Embryophyta</taxon>
        <taxon>Tracheophyta</taxon>
        <taxon>Spermatophyta</taxon>
        <taxon>Magnoliopsida</taxon>
        <taxon>eudicotyledons</taxon>
        <taxon>Gunneridae</taxon>
        <taxon>Pentapetalae</taxon>
        <taxon>rosids</taxon>
        <taxon>fabids</taxon>
        <taxon>Fabales</taxon>
        <taxon>Fabaceae</taxon>
        <taxon>Papilionoideae</taxon>
        <taxon>50 kb inversion clade</taxon>
        <taxon>NPAAA clade</taxon>
        <taxon>Hologalegina</taxon>
        <taxon>IRL clade</taxon>
        <taxon>Trifolieae</taxon>
        <taxon>Trifolium</taxon>
    </lineage>
</organism>
<evidence type="ECO:0000256" key="1">
    <source>
        <dbReference type="SAM" id="MobiDB-lite"/>
    </source>
</evidence>
<feature type="region of interest" description="Disordered" evidence="1">
    <location>
        <begin position="1"/>
        <end position="67"/>
    </location>
</feature>
<sequence length="67" mass="7914">QPIYTYFTGNNKTEPEKKQTPRQVEQHHRKQKHHRKTEQPNLGPFEEIRPRSVTTTTTEEKPSNSGE</sequence>
<evidence type="ECO:0000313" key="2">
    <source>
        <dbReference type="EMBL" id="MCI47652.1"/>
    </source>
</evidence>
<feature type="compositionally biased region" description="Basic residues" evidence="1">
    <location>
        <begin position="27"/>
        <end position="36"/>
    </location>
</feature>
<keyword evidence="3" id="KW-1185">Reference proteome</keyword>
<proteinExistence type="predicted"/>